<accession>A0A6C0EEB1</accession>
<dbReference type="EMBL" id="MN739802">
    <property type="protein sequence ID" value="QHT26800.1"/>
    <property type="molecule type" value="Genomic_DNA"/>
</dbReference>
<organism evidence="1">
    <name type="scientific">viral metagenome</name>
    <dbReference type="NCBI Taxonomy" id="1070528"/>
    <lineage>
        <taxon>unclassified sequences</taxon>
        <taxon>metagenomes</taxon>
        <taxon>organismal metagenomes</taxon>
    </lineage>
</organism>
<proteinExistence type="predicted"/>
<sequence>MSNIKYTDWDPNTDYIRIIKIIHDSENKKEKIINEQEKLYLKLLNNKNNYKILNKLEAKKKYNYIDNDTFGMLYKNLPKLESFYNIKKCFWCNCSKGKLISVLSYLENNEYFIVYSHTYQCY</sequence>
<protein>
    <submittedName>
        <fullName evidence="1">Uncharacterized protein</fullName>
    </submittedName>
</protein>
<reference evidence="1" key="1">
    <citation type="journal article" date="2020" name="Nature">
        <title>Giant virus diversity and host interactions through global metagenomics.</title>
        <authorList>
            <person name="Schulz F."/>
            <person name="Roux S."/>
            <person name="Paez-Espino D."/>
            <person name="Jungbluth S."/>
            <person name="Walsh D.A."/>
            <person name="Denef V.J."/>
            <person name="McMahon K.D."/>
            <person name="Konstantinidis K.T."/>
            <person name="Eloe-Fadrosh E.A."/>
            <person name="Kyrpides N.C."/>
            <person name="Woyke T."/>
        </authorList>
    </citation>
    <scope>NUCLEOTIDE SEQUENCE</scope>
    <source>
        <strain evidence="1">GVMAG-M-3300023179-2</strain>
    </source>
</reference>
<evidence type="ECO:0000313" key="1">
    <source>
        <dbReference type="EMBL" id="QHT26800.1"/>
    </source>
</evidence>
<dbReference type="AlphaFoldDB" id="A0A6C0EEB1"/>
<name>A0A6C0EEB1_9ZZZZ</name>